<keyword evidence="1" id="KW-0732">Signal</keyword>
<dbReference type="AlphaFoldDB" id="A0A2T3N6C5"/>
<protein>
    <recommendedName>
        <fullName evidence="2">Pilus assembly protein E-set like domain-containing protein</fullName>
    </recommendedName>
</protein>
<organism evidence="3 4">
    <name type="scientific">Photobacterium rosenbergii</name>
    <dbReference type="NCBI Taxonomy" id="294936"/>
    <lineage>
        <taxon>Bacteria</taxon>
        <taxon>Pseudomonadati</taxon>
        <taxon>Pseudomonadota</taxon>
        <taxon>Gammaproteobacteria</taxon>
        <taxon>Vibrionales</taxon>
        <taxon>Vibrionaceae</taxon>
        <taxon>Photobacterium</taxon>
    </lineage>
</organism>
<feature type="domain" description="Pilus assembly protein E-set like" evidence="2">
    <location>
        <begin position="277"/>
        <end position="324"/>
    </location>
</feature>
<evidence type="ECO:0000313" key="4">
    <source>
        <dbReference type="Proteomes" id="UP000241346"/>
    </source>
</evidence>
<reference evidence="3 4" key="1">
    <citation type="submission" date="2018-03" db="EMBL/GenBank/DDBJ databases">
        <title>Whole genome sequencing of Histamine producing bacteria.</title>
        <authorList>
            <person name="Butler K."/>
        </authorList>
    </citation>
    <scope>NUCLEOTIDE SEQUENCE [LARGE SCALE GENOMIC DNA]</scope>
    <source>
        <strain evidence="3 4">DSM 19138</strain>
    </source>
</reference>
<dbReference type="EMBL" id="PYMB01000022">
    <property type="protein sequence ID" value="PSW08253.1"/>
    <property type="molecule type" value="Genomic_DNA"/>
</dbReference>
<proteinExistence type="predicted"/>
<accession>A0A2T3N6C5</accession>
<sequence length="824" mass="90810">MTQIMRITILVLAALYCYEGAATQTNTFAQQNNSFSFVTPAGFKELLGHTATPTELLYLNKTIDEGEIVLSKSGTKHYHSDGQELELNKSYSCASSALIRDIIDSESLCRALSFTLKEKYEDKVLLVYLQPNDISVPALNQHFGIEADSSIGSLEREHIGRSTVNTVSGSVRYNANFTEGDNSNGSLSLFGQISYAEYLIEAEPNFDHYNGDNSLNVGKLLGSRTYAGIKHELGFKSSGQNNLYNSSIGVIPSRNMVGGWYSSTSETFRNKQQGTGSPLQVFMPFTGMVEVYRSNRLLYITRAEAGMAQIPVSDFPIGVYDVSIIRRSLSGEELEAITDTVSNSLTDNGFTLALGMMNSRHHQLDVLDGEYDDLAAGFAYQSKISDFTTGSFSILNIGTNQYFQSTINYQPAFPLGVKLSTELDIQSKDWGINLQANYSGTLLDKMVNSNFSYRFSDLLGAESHSYFLNVSLMPNQRYSKLFMLNAYTSKASAPQYSSDYNELSIENQNAVSVFGVPANLSTSLGTSSTDDLLATMSINFTLGARRDYSLSTNFIYTGQSESSYGEVIMSRQLPEESKLSQLTFTAGGGEEFARLGVDGNFRFDSANAYLGSFVYRDSQQGNYNSNQYGRVSGNMYFSGTHYAFDRNRASSGVIVNMDTQPGSNIEVRADVSGGNSVKLRDSNTLVTVPIFTESSMYINSSNAVIDDYSHEFVLYKGNYAFLSIDPRQTFEAAGYIDFSDLGSDSVTLKNHESKITVSNHESTIDVLGTVNEEYFQLTVSRQYPVIELLDSQGRAICTVNLDDSLIFSNSQDFVYLGKIGCHNG</sequence>
<dbReference type="Proteomes" id="UP000241346">
    <property type="component" value="Unassembled WGS sequence"/>
</dbReference>
<evidence type="ECO:0000313" key="3">
    <source>
        <dbReference type="EMBL" id="PSW08253.1"/>
    </source>
</evidence>
<evidence type="ECO:0000256" key="1">
    <source>
        <dbReference type="SAM" id="SignalP"/>
    </source>
</evidence>
<dbReference type="Pfam" id="PF16967">
    <property type="entry name" value="TcfC"/>
    <property type="match status" value="1"/>
</dbReference>
<feature type="chain" id="PRO_5015734977" description="Pilus assembly protein E-set like domain-containing protein" evidence="1">
    <location>
        <begin position="22"/>
        <end position="824"/>
    </location>
</feature>
<name>A0A2T3N6C5_9GAMM</name>
<gene>
    <name evidence="3" type="ORF">C9J01_24085</name>
</gene>
<feature type="signal peptide" evidence="1">
    <location>
        <begin position="1"/>
        <end position="21"/>
    </location>
</feature>
<evidence type="ECO:0000259" key="2">
    <source>
        <dbReference type="Pfam" id="PF16967"/>
    </source>
</evidence>
<comment type="caution">
    <text evidence="3">The sequence shown here is derived from an EMBL/GenBank/DDBJ whole genome shotgun (WGS) entry which is preliminary data.</text>
</comment>
<dbReference type="InterPro" id="IPR032636">
    <property type="entry name" value="Pilus_assem_E-set-like_dom"/>
</dbReference>